<comment type="caution">
    <text evidence="1">The sequence shown here is derived from an EMBL/GenBank/DDBJ whole genome shotgun (WGS) entry which is preliminary data.</text>
</comment>
<dbReference type="EMBL" id="JBJURJ010000007">
    <property type="protein sequence ID" value="MFM9329097.1"/>
    <property type="molecule type" value="Genomic_DNA"/>
</dbReference>
<name>A0ACC7P466_9BACL</name>
<organism evidence="1 2">
    <name type="scientific">Paenibacillus mesotrionivorans</name>
    <dbReference type="NCBI Taxonomy" id="3160968"/>
    <lineage>
        <taxon>Bacteria</taxon>
        <taxon>Bacillati</taxon>
        <taxon>Bacillota</taxon>
        <taxon>Bacilli</taxon>
        <taxon>Bacillales</taxon>
        <taxon>Paenibacillaceae</taxon>
        <taxon>Paenibacillus</taxon>
    </lineage>
</organism>
<protein>
    <submittedName>
        <fullName evidence="1">AAA family ATPase</fullName>
    </submittedName>
</protein>
<reference evidence="1" key="1">
    <citation type="submission" date="2024-12" db="EMBL/GenBank/DDBJ databases">
        <authorList>
            <person name="Wu N."/>
        </authorList>
    </citation>
    <scope>NUCLEOTIDE SEQUENCE</scope>
    <source>
        <strain evidence="1">P15</strain>
    </source>
</reference>
<proteinExistence type="predicted"/>
<evidence type="ECO:0000313" key="1">
    <source>
        <dbReference type="EMBL" id="MFM9329097.1"/>
    </source>
</evidence>
<accession>A0ACC7P466</accession>
<gene>
    <name evidence="1" type="ORF">ACI1P1_12440</name>
</gene>
<keyword evidence="2" id="KW-1185">Reference proteome</keyword>
<evidence type="ECO:0000313" key="2">
    <source>
        <dbReference type="Proteomes" id="UP001631969"/>
    </source>
</evidence>
<dbReference type="Proteomes" id="UP001631969">
    <property type="component" value="Unassembled WGS sequence"/>
</dbReference>
<sequence length="550" mass="63125">MENVPNINQPKSIEDLFNNGISKMNTLFQSTSYKEYEHHEKELHDTLMPILNILDDESYLSYRIFSFISEPAQDASKQLSIDQKRLSYFITKLKFHDTHKTYLEVMRTNFENSKSYRSIYNLWFNRLDNISKELNKVDLNWRSSWDAIKSILHAGLTPSEVSVDDYYAYVELLSQIRKLSTSSLAQIKLKDSVSMFNKRQALITKKLIEQDIIQAEKDVDSAEKRYRESSIMGLFGDKDYHKWWQEEKSHLRCLQSAFHELNQKTHGVPESDILQPDASATVIQGSGSIEERLQSIIGLDQVKQFVHSLYAQVLIQNERKKLGLPTMSGQTLHMIFKGNPGTGKTTIARIIGSMFYELGVIKSPKVVETDRSGLVAQYVGQTAVLTRETVERALDGILFIDEAYSLASDVGGSNGFGQEAIDTLVKCMEDYRNRLVVILAGYSREMNSFLNTNPGLASRFPNIVEFEDYTLEELVEIAVRLYKEQAYQLEPDTVAKLQRILDFDRKQPNFGNARHVRNIFEKSLRQQAIRIQKSNNFSKEALTTIKADDI</sequence>